<name>A0A9P6C278_9AGAR</name>
<sequence length="68" mass="7709">MVPKESCIDIKRPRKLGVAALALVTILTWVIYFRICGRERDELQWWDSGGLFRVTVLVGAVFIGSGWD</sequence>
<proteinExistence type="predicted"/>
<accession>A0A9P6C278</accession>
<keyword evidence="1" id="KW-0472">Membrane</keyword>
<protein>
    <submittedName>
        <fullName evidence="2">Uncharacterized protein</fullName>
    </submittedName>
</protein>
<feature type="transmembrane region" description="Helical" evidence="1">
    <location>
        <begin position="16"/>
        <end position="35"/>
    </location>
</feature>
<keyword evidence="1" id="KW-0812">Transmembrane</keyword>
<keyword evidence="3" id="KW-1185">Reference proteome</keyword>
<reference evidence="2" key="1">
    <citation type="submission" date="2020-11" db="EMBL/GenBank/DDBJ databases">
        <authorList>
            <consortium name="DOE Joint Genome Institute"/>
            <person name="Ahrendt S."/>
            <person name="Riley R."/>
            <person name="Andreopoulos W."/>
            <person name="Labutti K."/>
            <person name="Pangilinan J."/>
            <person name="Ruiz-Duenas F.J."/>
            <person name="Barrasa J.M."/>
            <person name="Sanchez-Garcia M."/>
            <person name="Camarero S."/>
            <person name="Miyauchi S."/>
            <person name="Serrano A."/>
            <person name="Linde D."/>
            <person name="Babiker R."/>
            <person name="Drula E."/>
            <person name="Ayuso-Fernandez I."/>
            <person name="Pacheco R."/>
            <person name="Padilla G."/>
            <person name="Ferreira P."/>
            <person name="Barriuso J."/>
            <person name="Kellner H."/>
            <person name="Castanera R."/>
            <person name="Alfaro M."/>
            <person name="Ramirez L."/>
            <person name="Pisabarro A.G."/>
            <person name="Kuo A."/>
            <person name="Tritt A."/>
            <person name="Lipzen A."/>
            <person name="He G."/>
            <person name="Yan M."/>
            <person name="Ng V."/>
            <person name="Cullen D."/>
            <person name="Martin F."/>
            <person name="Rosso M.-N."/>
            <person name="Henrissat B."/>
            <person name="Hibbett D."/>
            <person name="Martinez A.T."/>
            <person name="Grigoriev I.V."/>
        </authorList>
    </citation>
    <scope>NUCLEOTIDE SEQUENCE</scope>
    <source>
        <strain evidence="2">MF-IS2</strain>
    </source>
</reference>
<dbReference type="Proteomes" id="UP000807342">
    <property type="component" value="Unassembled WGS sequence"/>
</dbReference>
<evidence type="ECO:0000313" key="2">
    <source>
        <dbReference type="EMBL" id="KAF9446078.1"/>
    </source>
</evidence>
<comment type="caution">
    <text evidence="2">The sequence shown here is derived from an EMBL/GenBank/DDBJ whole genome shotgun (WGS) entry which is preliminary data.</text>
</comment>
<keyword evidence="1" id="KW-1133">Transmembrane helix</keyword>
<feature type="transmembrane region" description="Helical" evidence="1">
    <location>
        <begin position="50"/>
        <end position="67"/>
    </location>
</feature>
<dbReference type="EMBL" id="MU151264">
    <property type="protein sequence ID" value="KAF9446078.1"/>
    <property type="molecule type" value="Genomic_DNA"/>
</dbReference>
<dbReference type="AlphaFoldDB" id="A0A9P6C278"/>
<evidence type="ECO:0000313" key="3">
    <source>
        <dbReference type="Proteomes" id="UP000807342"/>
    </source>
</evidence>
<organism evidence="2 3">
    <name type="scientific">Macrolepiota fuliginosa MF-IS2</name>
    <dbReference type="NCBI Taxonomy" id="1400762"/>
    <lineage>
        <taxon>Eukaryota</taxon>
        <taxon>Fungi</taxon>
        <taxon>Dikarya</taxon>
        <taxon>Basidiomycota</taxon>
        <taxon>Agaricomycotina</taxon>
        <taxon>Agaricomycetes</taxon>
        <taxon>Agaricomycetidae</taxon>
        <taxon>Agaricales</taxon>
        <taxon>Agaricineae</taxon>
        <taxon>Agaricaceae</taxon>
        <taxon>Macrolepiota</taxon>
    </lineage>
</organism>
<gene>
    <name evidence="2" type="ORF">P691DRAFT_228958</name>
</gene>
<evidence type="ECO:0000256" key="1">
    <source>
        <dbReference type="SAM" id="Phobius"/>
    </source>
</evidence>